<comment type="caution">
    <text evidence="1">The sequence shown here is derived from an EMBL/GenBank/DDBJ whole genome shotgun (WGS) entry which is preliminary data.</text>
</comment>
<evidence type="ECO:0000313" key="1">
    <source>
        <dbReference type="EMBL" id="KAF2630985.1"/>
    </source>
</evidence>
<dbReference type="EMBL" id="MU006705">
    <property type="protein sequence ID" value="KAF2630985.1"/>
    <property type="molecule type" value="Genomic_DNA"/>
</dbReference>
<evidence type="ECO:0000313" key="2">
    <source>
        <dbReference type="Proteomes" id="UP000799754"/>
    </source>
</evidence>
<organism evidence="1 2">
    <name type="scientific">Macroventuria anomochaeta</name>
    <dbReference type="NCBI Taxonomy" id="301207"/>
    <lineage>
        <taxon>Eukaryota</taxon>
        <taxon>Fungi</taxon>
        <taxon>Dikarya</taxon>
        <taxon>Ascomycota</taxon>
        <taxon>Pezizomycotina</taxon>
        <taxon>Dothideomycetes</taxon>
        <taxon>Pleosporomycetidae</taxon>
        <taxon>Pleosporales</taxon>
        <taxon>Pleosporineae</taxon>
        <taxon>Didymellaceae</taxon>
        <taxon>Macroventuria</taxon>
    </lineage>
</organism>
<sequence>MVPAISTLVLLWSTVLNSADLVRFLLRIILVGTDLVYPEPRVVFLPARFTKEVVQVLTDVKDTLHRSTTEDTCRNLSFPVHCL</sequence>
<proteinExistence type="predicted"/>
<dbReference type="Proteomes" id="UP000799754">
    <property type="component" value="Unassembled WGS sequence"/>
</dbReference>
<name>A0ACB6SBK6_9PLEO</name>
<keyword evidence="2" id="KW-1185">Reference proteome</keyword>
<gene>
    <name evidence="1" type="ORF">BU25DRAFT_221792</name>
</gene>
<protein>
    <submittedName>
        <fullName evidence="1">Uncharacterized protein</fullName>
    </submittedName>
</protein>
<reference evidence="1" key="1">
    <citation type="journal article" date="2020" name="Stud. Mycol.">
        <title>101 Dothideomycetes genomes: a test case for predicting lifestyles and emergence of pathogens.</title>
        <authorList>
            <person name="Haridas S."/>
            <person name="Albert R."/>
            <person name="Binder M."/>
            <person name="Bloem J."/>
            <person name="Labutti K."/>
            <person name="Salamov A."/>
            <person name="Andreopoulos B."/>
            <person name="Baker S."/>
            <person name="Barry K."/>
            <person name="Bills G."/>
            <person name="Bluhm B."/>
            <person name="Cannon C."/>
            <person name="Castanera R."/>
            <person name="Culley D."/>
            <person name="Daum C."/>
            <person name="Ezra D."/>
            <person name="Gonzalez J."/>
            <person name="Henrissat B."/>
            <person name="Kuo A."/>
            <person name="Liang C."/>
            <person name="Lipzen A."/>
            <person name="Lutzoni F."/>
            <person name="Magnuson J."/>
            <person name="Mondo S."/>
            <person name="Nolan M."/>
            <person name="Ohm R."/>
            <person name="Pangilinan J."/>
            <person name="Park H.-J."/>
            <person name="Ramirez L."/>
            <person name="Alfaro M."/>
            <person name="Sun H."/>
            <person name="Tritt A."/>
            <person name="Yoshinaga Y."/>
            <person name="Zwiers L.-H."/>
            <person name="Turgeon B."/>
            <person name="Goodwin S."/>
            <person name="Spatafora J."/>
            <person name="Crous P."/>
            <person name="Grigoriev I."/>
        </authorList>
    </citation>
    <scope>NUCLEOTIDE SEQUENCE</scope>
    <source>
        <strain evidence="1">CBS 525.71</strain>
    </source>
</reference>
<accession>A0ACB6SBK6</accession>